<dbReference type="AlphaFoldDB" id="A0AAV9W0Z5"/>
<name>A0AAV9W0Z5_9PEZI</name>
<accession>A0AAV9W0Z5</accession>
<evidence type="ECO:0000313" key="2">
    <source>
        <dbReference type="Proteomes" id="UP001370758"/>
    </source>
</evidence>
<dbReference type="EMBL" id="JAVHJL010000007">
    <property type="protein sequence ID" value="KAK6499685.1"/>
    <property type="molecule type" value="Genomic_DNA"/>
</dbReference>
<evidence type="ECO:0000313" key="1">
    <source>
        <dbReference type="EMBL" id="KAK6499685.1"/>
    </source>
</evidence>
<proteinExistence type="predicted"/>
<protein>
    <recommendedName>
        <fullName evidence="3">Carbohydrate kinase PfkB domain-containing protein</fullName>
    </recommendedName>
</protein>
<comment type="caution">
    <text evidence="1">The sequence shown here is derived from an EMBL/GenBank/DDBJ whole genome shotgun (WGS) entry which is preliminary data.</text>
</comment>
<organism evidence="1 2">
    <name type="scientific">Arthrobotrys musiformis</name>
    <dbReference type="NCBI Taxonomy" id="47236"/>
    <lineage>
        <taxon>Eukaryota</taxon>
        <taxon>Fungi</taxon>
        <taxon>Dikarya</taxon>
        <taxon>Ascomycota</taxon>
        <taxon>Pezizomycotina</taxon>
        <taxon>Orbiliomycetes</taxon>
        <taxon>Orbiliales</taxon>
        <taxon>Orbiliaceae</taxon>
        <taxon>Arthrobotrys</taxon>
    </lineage>
</organism>
<dbReference type="Proteomes" id="UP001370758">
    <property type="component" value="Unassembled WGS sequence"/>
</dbReference>
<reference evidence="1 2" key="1">
    <citation type="submission" date="2023-08" db="EMBL/GenBank/DDBJ databases">
        <authorList>
            <person name="Palmer J.M."/>
        </authorList>
    </citation>
    <scope>NUCLEOTIDE SEQUENCE [LARGE SCALE GENOMIC DNA]</scope>
    <source>
        <strain evidence="1 2">TWF481</strain>
    </source>
</reference>
<gene>
    <name evidence="1" type="ORF">TWF481_010046</name>
</gene>
<sequence>MIEGLPKANSTTETAAKHLIAGILSSIIGRVGAPPKLASGENVHAAVVDGTPARGTDGAGDIFSGVVGGMANGPHIVGGAGSSPGKVAR</sequence>
<evidence type="ECO:0008006" key="3">
    <source>
        <dbReference type="Google" id="ProtNLM"/>
    </source>
</evidence>
<keyword evidence="2" id="KW-1185">Reference proteome</keyword>